<evidence type="ECO:0000256" key="1">
    <source>
        <dbReference type="ARBA" id="ARBA00010088"/>
    </source>
</evidence>
<sequence length="543" mass="58311">MKAKLIVVAGTITATLLAMAPAAWAGPDKSAGHAPTTAPAASITWGTCASASLKAAGAQCGYLAVPLDYRHPNGTKIQLAVSRIPHKTPDSKYQGVMLVNPGGPGGSGLGLSRLGQSVPNHAGDAYDWIGFDPRGVGSSVPAVSCDPDYFGPTRPEYIPTTNSLEKTWLASSKAYATACGKNAGALLQHMTTVDSAKDMDSIRAALGQRQINYYGFSYGTYLGQVYSTLFPQRVRRMVLDSNVDPRDVWYEANLNQDVAFQKTVEIWFGWLAKYDSVYHLGKTESAVEKLWYKEKDQLRTHPAGGVVGPDEWTDIFLLAGYYQSTWLDLADAFAGWVHDGDAATVVSWYEDADGPGDDNSYAVYNAVQCTDVQWPRSWNQWRRDNWATYQKAPFETWGNAWFNAPCLYWPAKASTPVKVDGRKVASALLIDETLDAATPYEGSLEVRRLFPNSSLIAEPGGTSHANTLDGDACVDNQIAAYLANGTRPARRHGDGADTLCAPLPQPVPTGAAASSAARAAAPAAARAESGASLMHQAIPAPLR</sequence>
<feature type="domain" description="AB hydrolase-1" evidence="5">
    <location>
        <begin position="96"/>
        <end position="272"/>
    </location>
</feature>
<dbReference type="Gene3D" id="3.40.50.1820">
    <property type="entry name" value="alpha/beta hydrolase"/>
    <property type="match status" value="1"/>
</dbReference>
<protein>
    <submittedName>
        <fullName evidence="7">Alpha/beta hydrolase</fullName>
    </submittedName>
</protein>
<dbReference type="RefSeq" id="WP_345635775.1">
    <property type="nucleotide sequence ID" value="NZ_BAABJQ010000024.1"/>
</dbReference>
<gene>
    <name evidence="7" type="ORF">GCM10023322_63030</name>
</gene>
<keyword evidence="2 4" id="KW-0732">Signal</keyword>
<dbReference type="InterPro" id="IPR013595">
    <property type="entry name" value="Pept_S33_TAP-like_C"/>
</dbReference>
<keyword evidence="3 7" id="KW-0378">Hydrolase</keyword>
<keyword evidence="8" id="KW-1185">Reference proteome</keyword>
<dbReference type="EMBL" id="BAABJQ010000024">
    <property type="protein sequence ID" value="GAA5195721.1"/>
    <property type="molecule type" value="Genomic_DNA"/>
</dbReference>
<evidence type="ECO:0000256" key="2">
    <source>
        <dbReference type="ARBA" id="ARBA00022729"/>
    </source>
</evidence>
<feature type="chain" id="PRO_5046100365" evidence="4">
    <location>
        <begin position="26"/>
        <end position="543"/>
    </location>
</feature>
<dbReference type="InterPro" id="IPR051601">
    <property type="entry name" value="Serine_prot/Carboxylest_S33"/>
</dbReference>
<dbReference type="SUPFAM" id="SSF53474">
    <property type="entry name" value="alpha/beta-Hydrolases"/>
    <property type="match status" value="1"/>
</dbReference>
<comment type="caution">
    <text evidence="7">The sequence shown here is derived from an EMBL/GenBank/DDBJ whole genome shotgun (WGS) entry which is preliminary data.</text>
</comment>
<feature type="domain" description="Peptidase S33 tripeptidyl aminopeptidase-like C-terminal" evidence="6">
    <location>
        <begin position="394"/>
        <end position="490"/>
    </location>
</feature>
<evidence type="ECO:0000313" key="8">
    <source>
        <dbReference type="Proteomes" id="UP001501570"/>
    </source>
</evidence>
<proteinExistence type="inferred from homology"/>
<reference evidence="8" key="1">
    <citation type="journal article" date="2019" name="Int. J. Syst. Evol. Microbiol.">
        <title>The Global Catalogue of Microorganisms (GCM) 10K type strain sequencing project: providing services to taxonomists for standard genome sequencing and annotation.</title>
        <authorList>
            <consortium name="The Broad Institute Genomics Platform"/>
            <consortium name="The Broad Institute Genome Sequencing Center for Infectious Disease"/>
            <person name="Wu L."/>
            <person name="Ma J."/>
        </authorList>
    </citation>
    <scope>NUCLEOTIDE SEQUENCE [LARGE SCALE GENOMIC DNA]</scope>
    <source>
        <strain evidence="8">JCM 18304</strain>
    </source>
</reference>
<dbReference type="Proteomes" id="UP001501570">
    <property type="component" value="Unassembled WGS sequence"/>
</dbReference>
<dbReference type="PANTHER" id="PTHR43248:SF29">
    <property type="entry name" value="TRIPEPTIDYL AMINOPEPTIDASE"/>
    <property type="match status" value="1"/>
</dbReference>
<name>A0ABP9SIC7_9ACTN</name>
<dbReference type="InterPro" id="IPR000073">
    <property type="entry name" value="AB_hydrolase_1"/>
</dbReference>
<evidence type="ECO:0000259" key="6">
    <source>
        <dbReference type="Pfam" id="PF08386"/>
    </source>
</evidence>
<evidence type="ECO:0000259" key="5">
    <source>
        <dbReference type="Pfam" id="PF00561"/>
    </source>
</evidence>
<dbReference type="InterPro" id="IPR029058">
    <property type="entry name" value="AB_hydrolase_fold"/>
</dbReference>
<evidence type="ECO:0000256" key="3">
    <source>
        <dbReference type="ARBA" id="ARBA00022801"/>
    </source>
</evidence>
<accession>A0ABP9SIC7</accession>
<comment type="similarity">
    <text evidence="1">Belongs to the peptidase S33 family.</text>
</comment>
<evidence type="ECO:0000256" key="4">
    <source>
        <dbReference type="SAM" id="SignalP"/>
    </source>
</evidence>
<dbReference type="GO" id="GO:0016787">
    <property type="term" value="F:hydrolase activity"/>
    <property type="evidence" value="ECO:0007669"/>
    <property type="project" value="UniProtKB-KW"/>
</dbReference>
<feature type="signal peptide" evidence="4">
    <location>
        <begin position="1"/>
        <end position="25"/>
    </location>
</feature>
<organism evidence="7 8">
    <name type="scientific">Rugosimonospora acidiphila</name>
    <dbReference type="NCBI Taxonomy" id="556531"/>
    <lineage>
        <taxon>Bacteria</taxon>
        <taxon>Bacillati</taxon>
        <taxon>Actinomycetota</taxon>
        <taxon>Actinomycetes</taxon>
        <taxon>Micromonosporales</taxon>
        <taxon>Micromonosporaceae</taxon>
        <taxon>Rugosimonospora</taxon>
    </lineage>
</organism>
<dbReference type="Pfam" id="PF00561">
    <property type="entry name" value="Abhydrolase_1"/>
    <property type="match status" value="1"/>
</dbReference>
<evidence type="ECO:0000313" key="7">
    <source>
        <dbReference type="EMBL" id="GAA5195721.1"/>
    </source>
</evidence>
<dbReference type="Pfam" id="PF08386">
    <property type="entry name" value="Abhydrolase_4"/>
    <property type="match status" value="1"/>
</dbReference>
<dbReference type="PANTHER" id="PTHR43248">
    <property type="entry name" value="2-SUCCINYL-6-HYDROXY-2,4-CYCLOHEXADIENE-1-CARBOXYLATE SYNTHASE"/>
    <property type="match status" value="1"/>
</dbReference>